<gene>
    <name evidence="2" type="ORF">CICLE_v10015137mg</name>
</gene>
<keyword evidence="1" id="KW-1133">Transmembrane helix</keyword>
<dbReference type="Gramene" id="ESR59305">
    <property type="protein sequence ID" value="ESR59305"/>
    <property type="gene ID" value="CICLE_v10015137mg"/>
</dbReference>
<dbReference type="AlphaFoldDB" id="V4U5E4"/>
<organism evidence="2 3">
    <name type="scientific">Citrus clementina</name>
    <name type="common">Clementine</name>
    <name type="synonym">Citrus deliciosa x Citrus sinensis</name>
    <dbReference type="NCBI Taxonomy" id="85681"/>
    <lineage>
        <taxon>Eukaryota</taxon>
        <taxon>Viridiplantae</taxon>
        <taxon>Streptophyta</taxon>
        <taxon>Embryophyta</taxon>
        <taxon>Tracheophyta</taxon>
        <taxon>Spermatophyta</taxon>
        <taxon>Magnoliopsida</taxon>
        <taxon>eudicotyledons</taxon>
        <taxon>Gunneridae</taxon>
        <taxon>Pentapetalae</taxon>
        <taxon>rosids</taxon>
        <taxon>malvids</taxon>
        <taxon>Sapindales</taxon>
        <taxon>Rutaceae</taxon>
        <taxon>Aurantioideae</taxon>
        <taxon>Citrus</taxon>
    </lineage>
</organism>
<dbReference type="EMBL" id="KI536312">
    <property type="protein sequence ID" value="ESR59305.1"/>
    <property type="molecule type" value="Genomic_DNA"/>
</dbReference>
<sequence>MQGISYRQGNWKSLVLQLAIILIVILLIMQQVIENMDKSAYASIDMEKLADSLSGKLKTLRYPSSEASCIYRVPQTRRCFHPIDYTPQIVSIGPLHHGNPELQAMEEHKLRYLHHFLQRTKVSMAHFLEFIKRKETELRNCYADTIDLESDEFITMILVDAVFLIEFFLRATRLPTFITDDDILVKKSQELSVLGLGMRCDIYLLENQLPLFILSELFALAKTTTHDDIYEEISLMTLTRAWLFRDRNLLAINTENLTEVHFYEAKHFLDLIILYLHSLQPAQSPARSEFPYRNIPGAKELDRAGVKFKSGSNKNLLDIKFDKGTLEIPIFSLFDSTERFYRNLLVFETMHDYPTKYFNDYVITMTYFLVTPKDADLLIQNEIIGPGDSEKLSTVFHSLIKDCVKGGHDFQYVDVARALQAYCKSPWHSWKTNLKQNYFNTPWASISVIAAVILLLLTVTQTICSIIAL</sequence>
<dbReference type="OrthoDB" id="672127at2759"/>
<feature type="transmembrane region" description="Helical" evidence="1">
    <location>
        <begin position="14"/>
        <end position="33"/>
    </location>
</feature>
<keyword evidence="1" id="KW-0472">Membrane</keyword>
<keyword evidence="3" id="KW-1185">Reference proteome</keyword>
<evidence type="ECO:0000313" key="3">
    <source>
        <dbReference type="Proteomes" id="UP000030687"/>
    </source>
</evidence>
<keyword evidence="1" id="KW-0812">Transmembrane</keyword>
<protein>
    <submittedName>
        <fullName evidence="2">Uncharacterized protein</fullName>
    </submittedName>
</protein>
<dbReference type="PANTHER" id="PTHR31170">
    <property type="entry name" value="BNAC04G53230D PROTEIN"/>
    <property type="match status" value="1"/>
</dbReference>
<reference evidence="2 3" key="1">
    <citation type="submission" date="2013-10" db="EMBL/GenBank/DDBJ databases">
        <authorList>
            <consortium name="International Citrus Genome Consortium"/>
            <person name="Jenkins J."/>
            <person name="Schmutz J."/>
            <person name="Prochnik S."/>
            <person name="Rokhsar D."/>
            <person name="Gmitter F."/>
            <person name="Ollitrault P."/>
            <person name="Machado M."/>
            <person name="Talon M."/>
            <person name="Wincker P."/>
            <person name="Jaillon O."/>
            <person name="Morgante M."/>
        </authorList>
    </citation>
    <scope>NUCLEOTIDE SEQUENCE</scope>
    <source>
        <strain evidence="3">cv. Clemenules</strain>
    </source>
</reference>
<dbReference type="InParanoid" id="V4U5E4"/>
<dbReference type="Proteomes" id="UP000030687">
    <property type="component" value="Unassembled WGS sequence"/>
</dbReference>
<dbReference type="STRING" id="85681.V4U5E4"/>
<feature type="transmembrane region" description="Helical" evidence="1">
    <location>
        <begin position="443"/>
        <end position="468"/>
    </location>
</feature>
<name>V4U5E4_CITCL</name>
<proteinExistence type="predicted"/>
<dbReference type="FunCoup" id="V4U5E4">
    <property type="interactions" value="143"/>
</dbReference>
<evidence type="ECO:0000313" key="2">
    <source>
        <dbReference type="EMBL" id="ESR59305.1"/>
    </source>
</evidence>
<evidence type="ECO:0000256" key="1">
    <source>
        <dbReference type="SAM" id="Phobius"/>
    </source>
</evidence>
<dbReference type="PANTHER" id="PTHR31170:SF25">
    <property type="entry name" value="BNAA09G04570D PROTEIN"/>
    <property type="match status" value="1"/>
</dbReference>
<accession>V4U5E4</accession>
<dbReference type="Pfam" id="PF03140">
    <property type="entry name" value="DUF247"/>
    <property type="match status" value="1"/>
</dbReference>
<dbReference type="InterPro" id="IPR004158">
    <property type="entry name" value="DUF247_pln"/>
</dbReference>
<dbReference type="OMA" id="RAIECEA"/>
<dbReference type="KEGG" id="cic:CICLE_v10015137mg"/>
<dbReference type="eggNOG" id="ENOG502RY48">
    <property type="taxonomic scope" value="Eukaryota"/>
</dbReference>